<dbReference type="EC" id="4.2.3.-" evidence="6"/>
<evidence type="ECO:0000256" key="2">
    <source>
        <dbReference type="ARBA" id="ARBA00006333"/>
    </source>
</evidence>
<proteinExistence type="inferred from homology"/>
<evidence type="ECO:0000256" key="3">
    <source>
        <dbReference type="ARBA" id="ARBA00022723"/>
    </source>
</evidence>
<dbReference type="GO" id="GO:0046872">
    <property type="term" value="F:metal ion binding"/>
    <property type="evidence" value="ECO:0007669"/>
    <property type="project" value="UniProtKB-KW"/>
</dbReference>
<dbReference type="InterPro" id="IPR034686">
    <property type="entry name" value="Terpene_cyclase-like_2"/>
</dbReference>
<protein>
    <recommendedName>
        <fullName evidence="6">Terpene synthase</fullName>
        <ecNumber evidence="6">4.2.3.-</ecNumber>
    </recommendedName>
</protein>
<dbReference type="SFLD" id="SFLDG01020">
    <property type="entry name" value="Terpene_Cyclase_Like_2"/>
    <property type="match status" value="1"/>
</dbReference>
<comment type="caution">
    <text evidence="7">The sequence shown here is derived from an EMBL/GenBank/DDBJ whole genome shotgun (WGS) entry which is preliminary data.</text>
</comment>
<reference evidence="7 8" key="1">
    <citation type="submission" date="2019-02" db="EMBL/GenBank/DDBJ databases">
        <title>Genome sequencing of the rare red list fungi Phlebia centrifuga.</title>
        <authorList>
            <person name="Buettner E."/>
            <person name="Kellner H."/>
        </authorList>
    </citation>
    <scope>NUCLEOTIDE SEQUENCE [LARGE SCALE GENOMIC DNA]</scope>
    <source>
        <strain evidence="7 8">DSM 108282</strain>
    </source>
</reference>
<organism evidence="7 8">
    <name type="scientific">Hermanssonia centrifuga</name>
    <dbReference type="NCBI Taxonomy" id="98765"/>
    <lineage>
        <taxon>Eukaryota</taxon>
        <taxon>Fungi</taxon>
        <taxon>Dikarya</taxon>
        <taxon>Basidiomycota</taxon>
        <taxon>Agaricomycotina</taxon>
        <taxon>Agaricomycetes</taxon>
        <taxon>Polyporales</taxon>
        <taxon>Meruliaceae</taxon>
        <taxon>Hermanssonia</taxon>
    </lineage>
</organism>
<sequence>MQRPVCSSFNSYSIFKTADHFKMPSTIRSYVLPDLHALCAWKSGFNPHHAEAKAASQKWVLGFKAFSGKKLEFFNQGGSELLCSYVYWYAGLEQLRTACDFVNLLFTIDEISDEQNGEDAVKTGEIVLNTLLDEAYNDGSMLCRMTKDFRARFFPHTGPATLRRFLKHTEAYVHGFGREAELREAGVVLDVESYNVLRRENSAVRYCFGLFGFLLGLDLPDEIFEHPIMMEMHLAAVDMVTWSNDLYSYNMEQAMGHLTNNVLTVLMKEKNTDLQGAANLVGEHFKNLSDKFEALRLALPSFGEEMDYVVSKYIMAMQSWVSGNLDWSFATLRYFGADHMKVKETLVVQLYPTRK</sequence>
<comment type="cofactor">
    <cofactor evidence="1 6">
        <name>Mg(2+)</name>
        <dbReference type="ChEBI" id="CHEBI:18420"/>
    </cofactor>
</comment>
<dbReference type="EMBL" id="SGPJ01000344">
    <property type="protein sequence ID" value="THG95237.1"/>
    <property type="molecule type" value="Genomic_DNA"/>
</dbReference>
<evidence type="ECO:0000256" key="1">
    <source>
        <dbReference type="ARBA" id="ARBA00001946"/>
    </source>
</evidence>
<dbReference type="GO" id="GO:0010333">
    <property type="term" value="F:terpene synthase activity"/>
    <property type="evidence" value="ECO:0007669"/>
    <property type="project" value="InterPro"/>
</dbReference>
<dbReference type="Proteomes" id="UP000309038">
    <property type="component" value="Unassembled WGS sequence"/>
</dbReference>
<dbReference type="SFLD" id="SFLDS00005">
    <property type="entry name" value="Isoprenoid_Synthase_Type_I"/>
    <property type="match status" value="1"/>
</dbReference>
<dbReference type="SUPFAM" id="SSF48576">
    <property type="entry name" value="Terpenoid synthases"/>
    <property type="match status" value="1"/>
</dbReference>
<name>A0A4S4KCZ7_9APHY</name>
<gene>
    <name evidence="7" type="ORF">EW026_g6388</name>
</gene>
<keyword evidence="8" id="KW-1185">Reference proteome</keyword>
<keyword evidence="5 6" id="KW-0456">Lyase</keyword>
<accession>A0A4S4KCZ7</accession>
<evidence type="ECO:0000256" key="5">
    <source>
        <dbReference type="ARBA" id="ARBA00023239"/>
    </source>
</evidence>
<dbReference type="Gene3D" id="1.10.600.10">
    <property type="entry name" value="Farnesyl Diphosphate Synthase"/>
    <property type="match status" value="1"/>
</dbReference>
<evidence type="ECO:0000313" key="7">
    <source>
        <dbReference type="EMBL" id="THG95237.1"/>
    </source>
</evidence>
<evidence type="ECO:0000313" key="8">
    <source>
        <dbReference type="Proteomes" id="UP000309038"/>
    </source>
</evidence>
<dbReference type="InterPro" id="IPR008949">
    <property type="entry name" value="Isoprenoid_synthase_dom_sf"/>
</dbReference>
<keyword evidence="3 6" id="KW-0479">Metal-binding</keyword>
<dbReference type="Pfam" id="PF19086">
    <property type="entry name" value="Terpene_syn_C_2"/>
    <property type="match status" value="1"/>
</dbReference>
<evidence type="ECO:0000256" key="6">
    <source>
        <dbReference type="RuleBase" id="RU366034"/>
    </source>
</evidence>
<evidence type="ECO:0000256" key="4">
    <source>
        <dbReference type="ARBA" id="ARBA00022842"/>
    </source>
</evidence>
<dbReference type="PANTHER" id="PTHR35201">
    <property type="entry name" value="TERPENE SYNTHASE"/>
    <property type="match status" value="1"/>
</dbReference>
<dbReference type="GO" id="GO:0008299">
    <property type="term" value="P:isoprenoid biosynthetic process"/>
    <property type="evidence" value="ECO:0007669"/>
    <property type="project" value="UniProtKB-ARBA"/>
</dbReference>
<dbReference type="AlphaFoldDB" id="A0A4S4KCZ7"/>
<comment type="similarity">
    <text evidence="2 6">Belongs to the terpene synthase family.</text>
</comment>
<keyword evidence="4 6" id="KW-0460">Magnesium</keyword>
<dbReference type="PANTHER" id="PTHR35201:SF4">
    <property type="entry name" value="BETA-PINACENE SYNTHASE-RELATED"/>
    <property type="match status" value="1"/>
</dbReference>